<dbReference type="PROSITE" id="PS50222">
    <property type="entry name" value="EF_HAND_2"/>
    <property type="match status" value="1"/>
</dbReference>
<feature type="compositionally biased region" description="Acidic residues" evidence="16">
    <location>
        <begin position="3817"/>
        <end position="3829"/>
    </location>
</feature>
<feature type="transmembrane region" description="Helical" evidence="17">
    <location>
        <begin position="4664"/>
        <end position="4686"/>
    </location>
</feature>
<feature type="domain" description="B30.2/SPRY" evidence="18">
    <location>
        <begin position="1433"/>
        <end position="1652"/>
    </location>
</feature>
<dbReference type="InterPro" id="IPR013320">
    <property type="entry name" value="ConA-like_dom_sf"/>
</dbReference>
<evidence type="ECO:0000256" key="6">
    <source>
        <dbReference type="ARBA" id="ARBA00022737"/>
    </source>
</evidence>
<dbReference type="FunFam" id="1.10.287.70:FF:000017">
    <property type="entry name" value="ryanodine receptor isoform X2"/>
    <property type="match status" value="1"/>
</dbReference>
<dbReference type="eggNOG" id="KOG2243">
    <property type="taxonomic scope" value="Eukaryota"/>
</dbReference>
<dbReference type="InterPro" id="IPR003032">
    <property type="entry name" value="Ryanodine_rcpt"/>
</dbReference>
<dbReference type="OrthoDB" id="300855at2759"/>
<feature type="compositionally biased region" description="Acidic residues" evidence="16">
    <location>
        <begin position="4637"/>
        <end position="4646"/>
    </location>
</feature>
<evidence type="ECO:0000256" key="9">
    <source>
        <dbReference type="ARBA" id="ARBA00022989"/>
    </source>
</evidence>
<feature type="transmembrane region" description="Helical" evidence="17">
    <location>
        <begin position="4583"/>
        <end position="4602"/>
    </location>
</feature>
<keyword evidence="10" id="KW-0406">Ion transport</keyword>
<evidence type="ECO:0000256" key="2">
    <source>
        <dbReference type="ARBA" id="ARBA00022448"/>
    </source>
</evidence>
<dbReference type="InterPro" id="IPR015925">
    <property type="entry name" value="Ryanodine_IP3_receptor"/>
</dbReference>
<dbReference type="SMART" id="SM00449">
    <property type="entry name" value="SPRY"/>
    <property type="match status" value="3"/>
</dbReference>
<dbReference type="GO" id="GO:0005219">
    <property type="term" value="F:ryanodine-sensitive calcium-release channel activity"/>
    <property type="evidence" value="ECO:0007669"/>
    <property type="project" value="InterPro"/>
</dbReference>
<dbReference type="InterPro" id="IPR043136">
    <property type="entry name" value="B30.2/SPRY_sf"/>
</dbReference>
<dbReference type="InParanoid" id="E0VEK3"/>
<evidence type="ECO:0000256" key="10">
    <source>
        <dbReference type="ARBA" id="ARBA00023065"/>
    </source>
</evidence>
<dbReference type="CDD" id="cd12877">
    <property type="entry name" value="SPRY1_RyR"/>
    <property type="match status" value="1"/>
</dbReference>
<evidence type="ECO:0000313" key="22">
    <source>
        <dbReference type="EnsemblMetazoa" id="PHUM135890-PA"/>
    </source>
</evidence>
<dbReference type="Pfam" id="PF02026">
    <property type="entry name" value="RyR"/>
    <property type="match status" value="4"/>
</dbReference>
<dbReference type="GO" id="GO:0005790">
    <property type="term" value="C:smooth endoplasmic reticulum"/>
    <property type="evidence" value="ECO:0007669"/>
    <property type="project" value="TreeGrafter"/>
</dbReference>
<dbReference type="STRING" id="121224.E0VEK3"/>
<protein>
    <submittedName>
        <fullName evidence="21 22">Ryanodine receptor, putative</fullName>
    </submittedName>
</protein>
<dbReference type="Pfam" id="PF08709">
    <property type="entry name" value="Ins145_P3_rec"/>
    <property type="match status" value="1"/>
</dbReference>
<proteinExistence type="predicted"/>
<dbReference type="FunFam" id="1.25.10.30:FF:000002">
    <property type="entry name" value="ryanodine receptor isoform X2"/>
    <property type="match status" value="1"/>
</dbReference>
<evidence type="ECO:0000256" key="13">
    <source>
        <dbReference type="ARBA" id="ARBA00023303"/>
    </source>
</evidence>
<dbReference type="PROSITE" id="PS00018">
    <property type="entry name" value="EF_HAND_1"/>
    <property type="match status" value="1"/>
</dbReference>
<feature type="compositionally biased region" description="Polar residues" evidence="16">
    <location>
        <begin position="4479"/>
        <end position="4488"/>
    </location>
</feature>
<dbReference type="PROSITE" id="PS50919">
    <property type="entry name" value="MIR"/>
    <property type="match status" value="1"/>
</dbReference>
<evidence type="ECO:0000313" key="23">
    <source>
        <dbReference type="Proteomes" id="UP000009046"/>
    </source>
</evidence>
<feature type="compositionally biased region" description="Polar residues" evidence="16">
    <location>
        <begin position="3546"/>
        <end position="3558"/>
    </location>
</feature>
<dbReference type="KEGG" id="phu:Phum_PHUM135890"/>
<keyword evidence="11 17" id="KW-0472">Membrane</keyword>
<keyword evidence="12" id="KW-1071">Ligand-gated ion channel</keyword>
<dbReference type="InterPro" id="IPR035761">
    <property type="entry name" value="SPRY1_RyR"/>
</dbReference>
<evidence type="ECO:0000256" key="14">
    <source>
        <dbReference type="ARBA" id="ARBA00036634"/>
    </source>
</evidence>
<evidence type="ECO:0000256" key="4">
    <source>
        <dbReference type="ARBA" id="ARBA00022673"/>
    </source>
</evidence>
<comment type="subcellular location">
    <subcellularLocation>
        <location evidence="1">Sarcoplasmic reticulum membrane</location>
        <topology evidence="1">Multi-pass membrane protein</topology>
    </subcellularLocation>
</comment>
<dbReference type="OMA" id="TCMSEFI"/>
<dbReference type="Gene3D" id="1.25.10.30">
    <property type="entry name" value="IP3 receptor type 1 binding core, RIH domain"/>
    <property type="match status" value="1"/>
</dbReference>
<dbReference type="InterPro" id="IPR016093">
    <property type="entry name" value="MIR_motif"/>
</dbReference>
<keyword evidence="3" id="KW-0109">Calcium transport</keyword>
<dbReference type="SMART" id="SM00472">
    <property type="entry name" value="MIR"/>
    <property type="match status" value="4"/>
</dbReference>
<dbReference type="GO" id="GO:0034704">
    <property type="term" value="C:calcium channel complex"/>
    <property type="evidence" value="ECO:0007669"/>
    <property type="project" value="TreeGrafter"/>
</dbReference>
<feature type="region of interest" description="Disordered" evidence="16">
    <location>
        <begin position="2248"/>
        <end position="2270"/>
    </location>
</feature>
<dbReference type="GO" id="GO:0033017">
    <property type="term" value="C:sarcoplasmic reticulum membrane"/>
    <property type="evidence" value="ECO:0007669"/>
    <property type="project" value="UniProtKB-SubCell"/>
</dbReference>
<dbReference type="GO" id="GO:0030018">
    <property type="term" value="C:Z disc"/>
    <property type="evidence" value="ECO:0007669"/>
    <property type="project" value="TreeGrafter"/>
</dbReference>
<name>E0VEK3_PEDHC</name>
<dbReference type="InterPro" id="IPR002048">
    <property type="entry name" value="EF_hand_dom"/>
</dbReference>
<feature type="region of interest" description="Disordered" evidence="16">
    <location>
        <begin position="3814"/>
        <end position="3836"/>
    </location>
</feature>
<dbReference type="GO" id="GO:0014808">
    <property type="term" value="P:release of sequestered calcium ion into cytosol by sarcoplasmic reticulum"/>
    <property type="evidence" value="ECO:0007669"/>
    <property type="project" value="TreeGrafter"/>
</dbReference>
<dbReference type="VEuPathDB" id="VectorBase:PHUM135890"/>
<dbReference type="FunFam" id="2.80.10.50:FF:000022">
    <property type="entry name" value="Ryanodine receptor, isoform E"/>
    <property type="match status" value="1"/>
</dbReference>
<evidence type="ECO:0000256" key="1">
    <source>
        <dbReference type="ARBA" id="ARBA00004326"/>
    </source>
</evidence>
<dbReference type="InterPro" id="IPR036300">
    <property type="entry name" value="MIR_dom_sf"/>
</dbReference>
<feature type="region of interest" description="Disordered" evidence="16">
    <location>
        <begin position="1368"/>
        <end position="1478"/>
    </location>
</feature>
<feature type="region of interest" description="Disordered" evidence="16">
    <location>
        <begin position="3546"/>
        <end position="3574"/>
    </location>
</feature>
<evidence type="ECO:0000259" key="19">
    <source>
        <dbReference type="PROSITE" id="PS50222"/>
    </source>
</evidence>
<dbReference type="FunFam" id="1.10.238.10:FF:000132">
    <property type="entry name" value="Ryanodine receptor 44F"/>
    <property type="match status" value="1"/>
</dbReference>
<dbReference type="SUPFAM" id="SSF47473">
    <property type="entry name" value="EF-hand"/>
    <property type="match status" value="1"/>
</dbReference>
<dbReference type="InterPro" id="IPR005821">
    <property type="entry name" value="Ion_trans_dom"/>
</dbReference>
<dbReference type="GO" id="GO:0006874">
    <property type="term" value="P:intracellular calcium ion homeostasis"/>
    <property type="evidence" value="ECO:0007669"/>
    <property type="project" value="InterPro"/>
</dbReference>
<dbReference type="InterPro" id="IPR035762">
    <property type="entry name" value="SPRY3_RyR"/>
</dbReference>
<dbReference type="SUPFAM" id="SSF49899">
    <property type="entry name" value="Concanavalin A-like lectins/glucanases"/>
    <property type="match status" value="2"/>
</dbReference>
<feature type="compositionally biased region" description="Acidic residues" evidence="16">
    <location>
        <begin position="4491"/>
        <end position="4502"/>
    </location>
</feature>
<dbReference type="PANTHER" id="PTHR46399:SF8">
    <property type="entry name" value="B30.2_SPRY DOMAIN-CONTAINING PROTEIN"/>
    <property type="match status" value="1"/>
</dbReference>
<dbReference type="SUPFAM" id="SSF82109">
    <property type="entry name" value="MIR domain"/>
    <property type="match status" value="2"/>
</dbReference>
<dbReference type="Pfam" id="PF01365">
    <property type="entry name" value="RYDR_ITPR"/>
    <property type="match status" value="2"/>
</dbReference>
<dbReference type="InterPro" id="IPR011992">
    <property type="entry name" value="EF-hand-dom_pair"/>
</dbReference>
<feature type="compositionally biased region" description="Basic residues" evidence="16">
    <location>
        <begin position="3559"/>
        <end position="3570"/>
    </location>
</feature>
<dbReference type="GO" id="GO:0042383">
    <property type="term" value="C:sarcolemma"/>
    <property type="evidence" value="ECO:0007669"/>
    <property type="project" value="TreeGrafter"/>
</dbReference>
<feature type="domain" description="B30.2/SPRY" evidence="18">
    <location>
        <begin position="575"/>
        <end position="800"/>
    </location>
</feature>
<dbReference type="CDD" id="cd12879">
    <property type="entry name" value="SPRY3_RyR"/>
    <property type="match status" value="1"/>
</dbReference>
<dbReference type="Pfam" id="PF08454">
    <property type="entry name" value="RIH_assoc"/>
    <property type="match status" value="1"/>
</dbReference>
<dbReference type="Pfam" id="PF00520">
    <property type="entry name" value="Ion_trans"/>
    <property type="match status" value="1"/>
</dbReference>
<feature type="region of interest" description="Disordered" evidence="16">
    <location>
        <begin position="4624"/>
        <end position="4646"/>
    </location>
</feature>
<evidence type="ECO:0000256" key="8">
    <source>
        <dbReference type="ARBA" id="ARBA00022951"/>
    </source>
</evidence>
<dbReference type="Gene3D" id="1.10.490.160">
    <property type="match status" value="2"/>
</dbReference>
<gene>
    <name evidence="22" type="primary">8234224</name>
    <name evidence="21" type="ORF">Phum_PHUM135890</name>
</gene>
<keyword evidence="13" id="KW-0407">Ion channel</keyword>
<feature type="compositionally biased region" description="Basic and acidic residues" evidence="16">
    <location>
        <begin position="1468"/>
        <end position="1477"/>
    </location>
</feature>
<feature type="region of interest" description="Disordered" evidence="16">
    <location>
        <begin position="2891"/>
        <end position="2918"/>
    </location>
</feature>
<feature type="coiled-coil region" evidence="15">
    <location>
        <begin position="453"/>
        <end position="480"/>
    </location>
</feature>
<dbReference type="GO" id="GO:0006941">
    <property type="term" value="P:striated muscle contraction"/>
    <property type="evidence" value="ECO:0007669"/>
    <property type="project" value="TreeGrafter"/>
</dbReference>
<dbReference type="Pfam" id="PF21119">
    <property type="entry name" value="RYDR_Jsol"/>
    <property type="match status" value="1"/>
</dbReference>
<keyword evidence="21" id="KW-0675">Receptor</keyword>
<dbReference type="InterPro" id="IPR009460">
    <property type="entry name" value="Ryanrecept_TM4-6"/>
</dbReference>
<feature type="domain" description="B30.2/SPRY" evidence="18">
    <location>
        <begin position="1029"/>
        <end position="1212"/>
    </location>
</feature>
<dbReference type="Gene3D" id="2.60.120.920">
    <property type="match status" value="3"/>
</dbReference>
<keyword evidence="2" id="KW-0813">Transport</keyword>
<keyword evidence="7" id="KW-0106">Calcium</keyword>
<dbReference type="InterPro" id="IPR003877">
    <property type="entry name" value="SPRY_dom"/>
</dbReference>
<dbReference type="InterPro" id="IPR013662">
    <property type="entry name" value="RIH_assoc-dom"/>
</dbReference>
<feature type="compositionally biased region" description="Low complexity" evidence="16">
    <location>
        <begin position="2251"/>
        <end position="2262"/>
    </location>
</feature>
<keyword evidence="8" id="KW-0703">Sarcoplasmic reticulum</keyword>
<dbReference type="Gene3D" id="1.10.238.10">
    <property type="entry name" value="EF-hand"/>
    <property type="match status" value="1"/>
</dbReference>
<evidence type="ECO:0000256" key="15">
    <source>
        <dbReference type="SAM" id="Coils"/>
    </source>
</evidence>
<dbReference type="PRINTS" id="PR00795">
    <property type="entry name" value="RYANODINER"/>
</dbReference>
<evidence type="ECO:0000256" key="17">
    <source>
        <dbReference type="SAM" id="Phobius"/>
    </source>
</evidence>
<keyword evidence="9 17" id="KW-1133">Transmembrane helix</keyword>
<evidence type="ECO:0000256" key="7">
    <source>
        <dbReference type="ARBA" id="ARBA00022837"/>
    </source>
</evidence>
<evidence type="ECO:0000259" key="20">
    <source>
        <dbReference type="PROSITE" id="PS50919"/>
    </source>
</evidence>
<reference evidence="22" key="3">
    <citation type="submission" date="2021-02" db="UniProtKB">
        <authorList>
            <consortium name="EnsemblMetazoa"/>
        </authorList>
    </citation>
    <scope>IDENTIFICATION</scope>
    <source>
        <strain evidence="22">USDA</strain>
    </source>
</reference>
<dbReference type="InterPro" id="IPR001870">
    <property type="entry name" value="B30.2/SPRY"/>
</dbReference>
<dbReference type="Pfam" id="PF06459">
    <property type="entry name" value="RR_TM4-6"/>
    <property type="match status" value="1"/>
</dbReference>
<dbReference type="FunFam" id="2.60.120.920:FF:000069">
    <property type="entry name" value="Ryanodine receptor 44F"/>
    <property type="match status" value="1"/>
</dbReference>
<dbReference type="FunFam" id="1.10.490.160:FF:000003">
    <property type="entry name" value="Ryanodine receptor, isoform E"/>
    <property type="match status" value="1"/>
</dbReference>
<keyword evidence="15" id="KW-0175">Coiled coil</keyword>
<feature type="region of interest" description="Disordered" evidence="16">
    <location>
        <begin position="4439"/>
        <end position="4507"/>
    </location>
</feature>
<dbReference type="EMBL" id="AAZO01001574">
    <property type="status" value="NOT_ANNOTATED_CDS"/>
    <property type="molecule type" value="Genomic_DNA"/>
</dbReference>
<feature type="transmembrane region" description="Helical" evidence="17">
    <location>
        <begin position="4404"/>
        <end position="4424"/>
    </location>
</feature>
<evidence type="ECO:0000313" key="21">
    <source>
        <dbReference type="EMBL" id="EEB11809.1"/>
    </source>
</evidence>
<dbReference type="InterPro" id="IPR048581">
    <property type="entry name" value="RYDR_Jsol"/>
</dbReference>
<feature type="transmembrane region" description="Helical" evidence="17">
    <location>
        <begin position="4795"/>
        <end position="4819"/>
    </location>
</feature>
<dbReference type="PANTHER" id="PTHR46399">
    <property type="entry name" value="B30.2/SPRY DOMAIN-CONTAINING PROTEIN"/>
    <property type="match status" value="1"/>
</dbReference>
<dbReference type="SUPFAM" id="SSF100909">
    <property type="entry name" value="IP3 receptor type 1 binding core, domain 2"/>
    <property type="match status" value="1"/>
</dbReference>
<feature type="transmembrane region" description="Helical" evidence="17">
    <location>
        <begin position="4931"/>
        <end position="4954"/>
    </location>
</feature>
<dbReference type="EMBL" id="DS235093">
    <property type="protein sequence ID" value="EEB11809.1"/>
    <property type="molecule type" value="Genomic_DNA"/>
</dbReference>
<dbReference type="InterPro" id="IPR014821">
    <property type="entry name" value="Ins145_P3_rcpt"/>
</dbReference>
<dbReference type="FunFam" id="2.80.10.50:FF:000021">
    <property type="entry name" value="Ryanodine receptor, isoform F"/>
    <property type="match status" value="1"/>
</dbReference>
<dbReference type="InterPro" id="IPR000699">
    <property type="entry name" value="RIH_dom"/>
</dbReference>
<reference evidence="21" key="2">
    <citation type="submission" date="2007-04" db="EMBL/GenBank/DDBJ databases">
        <title>The genome of the human body louse.</title>
        <authorList>
            <consortium name="The Human Body Louse Genome Consortium"/>
            <person name="Kirkness E."/>
            <person name="Walenz B."/>
            <person name="Hass B."/>
            <person name="Bruggner R."/>
            <person name="Strausberg R."/>
        </authorList>
    </citation>
    <scope>NUCLEOTIDE SEQUENCE</scope>
    <source>
        <strain evidence="21">USDA</strain>
    </source>
</reference>
<evidence type="ECO:0000256" key="3">
    <source>
        <dbReference type="ARBA" id="ARBA00022568"/>
    </source>
</evidence>
<dbReference type="FunCoup" id="E0VEK3">
    <property type="interactions" value="237"/>
</dbReference>
<dbReference type="CTD" id="8234224"/>
<reference evidence="21" key="1">
    <citation type="submission" date="2007-04" db="EMBL/GenBank/DDBJ databases">
        <title>Annotation of Pediculus humanus corporis strain USDA.</title>
        <authorList>
            <person name="Kirkness E."/>
            <person name="Hannick L."/>
            <person name="Hass B."/>
            <person name="Bruggner R."/>
            <person name="Lawson D."/>
            <person name="Bidwell S."/>
            <person name="Joardar V."/>
            <person name="Caler E."/>
            <person name="Walenz B."/>
            <person name="Inman J."/>
            <person name="Schobel S."/>
            <person name="Galinsky K."/>
            <person name="Amedeo P."/>
            <person name="Strausberg R."/>
        </authorList>
    </citation>
    <scope>NUCLEOTIDE SEQUENCE</scope>
    <source>
        <strain evidence="21">USDA</strain>
    </source>
</reference>
<dbReference type="GO" id="GO:0005509">
    <property type="term" value="F:calcium ion binding"/>
    <property type="evidence" value="ECO:0007669"/>
    <property type="project" value="InterPro"/>
</dbReference>
<organism>
    <name type="scientific">Pediculus humanus subsp. corporis</name>
    <name type="common">Body louse</name>
    <dbReference type="NCBI Taxonomy" id="121224"/>
    <lineage>
        <taxon>Eukaryota</taxon>
        <taxon>Metazoa</taxon>
        <taxon>Ecdysozoa</taxon>
        <taxon>Arthropoda</taxon>
        <taxon>Hexapoda</taxon>
        <taxon>Insecta</taxon>
        <taxon>Pterygota</taxon>
        <taxon>Neoptera</taxon>
        <taxon>Paraneoptera</taxon>
        <taxon>Psocodea</taxon>
        <taxon>Troctomorpha</taxon>
        <taxon>Phthiraptera</taxon>
        <taxon>Anoplura</taxon>
        <taxon>Pediculidae</taxon>
        <taxon>Pediculus</taxon>
    </lineage>
</organism>
<dbReference type="FunFam" id="2.60.120.920:FF:000003">
    <property type="entry name" value="ryanodine receptor isoform X2"/>
    <property type="match status" value="1"/>
</dbReference>
<dbReference type="FunFam" id="2.60.120.920:FF:000002">
    <property type="entry name" value="ryanodine receptor isoform X2"/>
    <property type="match status" value="1"/>
</dbReference>
<feature type="domain" description="MIR" evidence="20">
    <location>
        <begin position="94"/>
        <end position="148"/>
    </location>
</feature>
<dbReference type="PROSITE" id="PS50188">
    <property type="entry name" value="B302_SPRY"/>
    <property type="match status" value="3"/>
</dbReference>
<dbReference type="InterPro" id="IPR035910">
    <property type="entry name" value="RyR/IP3R_RIH_dom_sf"/>
</dbReference>
<dbReference type="Gene3D" id="2.80.10.50">
    <property type="match status" value="2"/>
</dbReference>
<keyword evidence="6" id="KW-0677">Repeat</keyword>
<keyword evidence="5 17" id="KW-0812">Transmembrane</keyword>
<keyword evidence="23" id="KW-1185">Reference proteome</keyword>
<dbReference type="Pfam" id="PF00622">
    <property type="entry name" value="SPRY"/>
    <property type="match status" value="3"/>
</dbReference>
<dbReference type="GeneID" id="8234224"/>
<dbReference type="Gene3D" id="1.10.287.70">
    <property type="match status" value="1"/>
</dbReference>
<sequence length="5058" mass="574332">MAEAEGGSEQDDVSFLRTEDMVCLSCTATGERVCLAAEGFGNRHCFLENIADKNIPPDLSQCVFVIEQALSVRALQELVTAAGSESGKGTGSGHRTLLYGNAILLRHQNSDMYLACLSTCSSQDKLSFDVGLQDHSLGEACWWTVHPASKQRSEGEKVRVGDDLILVSVATERYLHTTKENDLSIVNASFHVTHWSVQPYGTGVSRMKYVGYVFGGDVLRFFHGGDECLTIPSTWSEEPGQNMVVYEGGSVMSQARSLWRLELARTKWSGGFINWYHPMRIRHITTGRYLGVNENNELYLVNREEATTSLSTFCLRQEKDDQKVVLEDKDLEVIGAPIIKYGDSTVIMQHSETGLWVSYKSFETKKKGVGKVEEKQAILHEEGKMDDGLDFSRSQEEESRTARVIRKCSSLFTGSIKSLENIQATRRTSSFFATVNLTEIVMCLEDLINYFEQPEEEMEHEEKQNKLKALRNRQDLFQEEGILNLILEAIDKINIITGQGFLVALPGEIGQNWEAISSYLYQLLAAIIKGNHTNCKEFANTNRLNWLFSRLGSQASGEGTGMLDVLHCVLIDSPEALNMMKDEHIKVIISLLEKHGRDPKVLDVLCSLCVGNGVAVRSSQNNICDFLLPGKNLLLQTQLVDHVASVRPNIFVGRVENSAVYQKWYFEVTLDHIEQTTHLKPHLRIGWANTSGYVPYPGGGEKWGGNGVGDDLYSYGFDGANLWTGGRKTEVVPEATEPYIKKGDIIGVALDLNVPIITFTMNGVQINATFKDFNLDGMFFPVISCSSKLSCRFLLGGDHGKLKYIPPEEFSPLIECLMPQQVLSIDPCFYFGNLNKNVLAGPWLVEGDTAFVPNPVDTSTITLPSYIENIRDKLAENIHEMWAMNKIEAGWIFGEIRDDVRKIHPCLTQFEKLPPAEKRYDSQLAIQTLKTILALGYYITMDKPPSRIKQIRLPNETFLQPNGYKPAPLDLSAVALSIKMEELVDHLAENTHNLWAKERIQQGWTYGLNEDPDLLRSPHLVPYIKVDDAIKKANRDTASETVRTLLVYGYNLDPPTGEQQEALLAEANKSREQDFRTYRVEKNYAVSNGKWYFEFEILSSGPMRVGWARADCPPGNKLGSDEYTWAFDGFNEEKVFCGSGESFGKQWKIGDVVGVFLDLLDRTISFSLNGELLMDALGGETTFAEVQGDSFIPACTLGIGQKARLTFGQDVNTLQYFSNCGLQEGYEPFCVNMNRPVTYWYTKDQPIFENTDESSDSMIDVLRIPAGSDSPPCLKISHNMFETMEKANWEFLRLSLPVICQSTLIDEEEKNKRWQEIKSRQRRLLTESEHPTPAHIEQIMKSGFSINDIKGLARGYSEDAVEADEMLLNRPDIQNQGHSPKPSRKGSLTRFEGRNHGGTMGSRKNNRSNSEIDINKLENEEKDKKTRGRSPFRFFSRRKDGDRQRKNRTPEPGSPDYDHLSPPQIRISKADGKDSMAGDRNVNLQDKMSPGVDSVGNEPFDVECLKLINEYFYGVRIFPGQDPSHVYVGWVTTQYHYFSNEFNQTKVRKASITKIDDFNNVKERIDRQSCYMVKASELYNEVSSDTSGKGASQGMFIGCFVDTATGFITYTCEGKETSHKYKMEPETKLFPAIFVEATSKEILQVELGRTSSTLPLSAAVLMNSERHITPQFPPRLKVQCLKPNQWARVPNQSLQVHALKLSDIRGWSMLCEDPISMLAVHIPEEDRCIDVLELIEMERLLSFHAHTLTLYSALCYQSNYRAAHILCQHVDERQLLYAIKSAYMSGPLRRGFYDLLISLHLESHATTMEVSKNEYVIPLSQELKELYRDSDMYHSLSSLNMESVRPKMKMTDSSEQVENIRELYSPYFPLNVVRDFVMQALEEAVEVNQVHNRDPIGGSNENLFLPLLKLVDRLLLVEVLRDEDLKKLLIMMDPETWDETFDKSGKDEHRKGLLHMKMAEGAKLQMCYVLHHFGDIQLRHRVESLIAFSAEFVGELQQDQLRRYTEIKQSDLPSAIAAKKTREFRCPPREQMNAILGFKNLEDDDVENCPCGIELREKLNVFHSKLMSQVSLTALQEPLESEDEETSDKPTTMKKLYSLIHAVKELEETPEPSEEPQKKSPEAIFRKVLISTIVRWAEESQIETSKLVREMFSLLVRQYDSVGELIKALGKTYVTNAKTRDDAALMWVGLSQIRSLLPVQMSQEEEGLLRERLWKLVNNHTFFQHPDLIRVLRIHENVMAVMMNTLGRRAQTQSDTPQTTDQGEAVPKEKDTSHEMVVACCRFLCYFCRTSRQNQKAMFDHLAFLLENSNILLSRPSLRGSTPLDVAYSSVMENTELALALREHYLEKIAVYLSRCGLQSNSDLVEKGYPDLGWDPVEGERYLDFLRFCVWVNGESVEENANLVIRLLIRRPECLGPALRGEGEGLLRAIVDANQMSEKISDRRKLMDEAEGTMAMSDFQHPLPESDEDEDYIDTGAAILAFYCTLVDLLGRCAPDSTVIALNKNESIRARAILRSLVPLEDLQGVLALRFTLQQPAAGEERAKSDMPSGLIPGHKQSIVMFLERVYGIETQELFFRLLEDAFLPDLRCATMLDRSDGSESEMALAMNRYMGNSVLPLLIKHAKFYSEADNYASLLDATLHTVYRLSKNRMLTKGQRESVSDFLVALTSQMQPSMLLKLLRKLTVDVSNLSEYTTVALRLLTLHYDRCAKYYGSSSGQQSLYGASSDEEKRLTMVLFSNIFDSLSKMDYDPDLFGKALPCLAAIGCALPPDYTLSKTFDDEIYERGGAGERGSYTPQPINTASIVLNTDLNSIVQKFSEHYHDAWASRKLENGWTYGETWSDTNKTHPRLKPYSMLNDYEKERYKEPVRESLKALLAIGWNVEHTEVDIPSSHRASMRRQSKPTSAESSTPFNYHPHPVDMTNLTLNKEMQNMAERLAENAHDIWAKKKKEELTACGGVVHPQLVPYDLLTDKEKRKDRERSQEFLKYLQYQGYKLHRPYKGGETEQAAALSSVENRFAYSLLEKLIQYTDKAAINMKLLKPSSTFSRRTSFKTCSRDIKFFSKVVLPLIEKYFNTHKNYFIAVATASNNVGAASLKEKEMVASLFCKLANLLRIRLTSFGSDVRITVRCLQVLVKGVDAKSLVKNCPEFIRTSMLTFFNNTADDLSHTILNLHEGKYSHLRGTHLKTCTSLTYVYSVVLPVLTSMFDHLASCEYGSDLLLDEIQVAAYKILGSLYTLGIDGTLHGDRKYLKTEIDRHRPALGNCLGAFSSTFPVAFLEPHLNKHNQYSLLNRIADHSLEAQDVMARMEQSMPSLEAILSDVDAFVESDKTHTDSPHIIDVVLPLLCSYLPFWWSQGPDNVNPQGGNHVTMITAEHMNQLLKSVLNLIKKNIGNENAPWMTRIATYTQQIIINSSEELLKDPFLPLAERVRKRTENMFHKEESLRGFIKSSSDDTSQVEAQIQEDWQLLVRDIYAFYPLLIKYVDLQRNHWLRNNISEAEDLYKHVAEIFNMWSKSQYFLKEEQNFIAANEIDNMILIMPTATRRTAVSSESGTPSSGNKKKKKKHREKKRDKDKEIQASLMVACLKRLLPVGLNLFAGREQELVQHCKDRYLKKLPENEISDFAKTQLTLPDKIDPADEMSWQHYLYSKLGSKKEVAVEVKDKDKQIEELVCRIVAMAKVLYGLHMIDHPQQQGKAVYRSVVSTQRKRAVLSCFRQASLHSLPRHRSINIFVKTYFEQWLQDENTGQEVMIEDLTQSFEDAELKKNDKNEDEAKPDPLTQLVTTFCRGAMTERSGALQEDPLYMSYADIASKSCGEEEEEGGDEEEEGGGSSIHEQEMEKQKLLFHQARLANRGVAEMILLHISACKGIPSDMVMKTLQLGISILRGGNIEIQMGMLNHLKEKKDVGFFTSIAGLMNSCSVLDLDAFERNTKAEGLGVGSEGAAGEKNMHDADFICALFRFIQLTCEGHNLEWQNYLRTQAGNTTTVNVVICTVDYLLRLQESIMDFYWHYSSKELIDPAGKANFFKAIGVASQVFNTLSEVIQGPCTQNQQALAHSRLWDAVGGFFFLFSHMQEKLSKHSSQVDLLKELLNLQKDMITMMLSMLEGNVVNGTIGKQMVDTLVESASNVELILKYFDMFLKLKVLTETPSFKEIDYNNDGWITPKDFKEKMEQQKSYAPEEIEFMLMCCETNHDGKIDYVTFTEKFYEPAKENGFNLAVMLTNLSEHMPNEPRLARFLETAGSVLSYFEPFLGRIEILGGSKRIERVYFEIQESNIEQWEKPQIKESKRAFFYSIVTEGGDKEKLEAFVNFCEDAIFEMTHASALMDVEDSSGSGKAREAAYRYVADDEEERLAKDPVKRSIVYVKSGISNAFQFFSPSNIKRNISDFQQKPPLEQIKCFLKFFFYIFYYSGYGFASVIKYFLGMIMNLMRGPKEEATEEVVEEKEDFGPLKPLGVPSLTGEETGSLAISHKDDNNKSDNLSSTSPSTGEENDENTTEEGQDSPKEEQLTLQDLLGGDIAKKEAVLTAEAQSQQQAVMAAVESEAKQNATVGEPAAVSQIDFNAYGHRAVSFLARNFYNLKYVALVLAFCINFILLLYKVTNVEGENDSKSSNEAASSLNDVFSGEKGDNFGSEEGGNESGEDEGEDIEIVHVSEDYFYMAHVLRLMAMLHSLVSLAMLIAYYHLKVPLAIFKREKEIARRLEFDGLYIAEQPEDDDIKSHWDKLVISAKSFPVNYWDKFVKKKVRQKYSETYDFDSISNLLGMERTSFSAQENGKTGSGIIHFVMNIDWRYQVWKAGVTITDHAFLYSLWYFVFSVFGNFNNFFFAAHLLDVAVGFKTLRTILQSVTHNGKQLILTVMLLTIIVYIYTVIAFNFFRKFYVQEEDDEVDKKCHNMLTCFVFHLYKGVRAGGGIGDEIEPPDGDEYEVYRILFDITFFFFVIVILLAIIQGLIIDAFGELRDQLESVKEDMESNCFICGIGKDYFDKVPHGFDTHVAQEHNLANYMFFLMHLINKPDTEYTGQETYVWNMYQQRCWDFFPVGDCFRKQYEDELGGGNN</sequence>
<dbReference type="CDD" id="cd23278">
    <property type="entry name" value="beta-trefoil_MIR_RyR"/>
    <property type="match status" value="1"/>
</dbReference>
<evidence type="ECO:0000256" key="16">
    <source>
        <dbReference type="SAM" id="MobiDB-lite"/>
    </source>
</evidence>
<dbReference type="RefSeq" id="XP_002424547.1">
    <property type="nucleotide sequence ID" value="XM_002424502.1"/>
</dbReference>
<dbReference type="EnsemblMetazoa" id="PHUM135890-RA">
    <property type="protein sequence ID" value="PHUM135890-PA"/>
    <property type="gene ID" value="PHUM135890"/>
</dbReference>
<comment type="catalytic activity">
    <reaction evidence="14">
        <text>Ca(2+)(in) = Ca(2+)(out)</text>
        <dbReference type="Rhea" id="RHEA:29671"/>
        <dbReference type="ChEBI" id="CHEBI:29108"/>
    </reaction>
</comment>
<accession>E0VEK3</accession>
<evidence type="ECO:0000256" key="12">
    <source>
        <dbReference type="ARBA" id="ARBA00023286"/>
    </source>
</evidence>
<feature type="compositionally biased region" description="Basic and acidic residues" evidence="16">
    <location>
        <begin position="1413"/>
        <end position="1424"/>
    </location>
</feature>
<dbReference type="Proteomes" id="UP000009046">
    <property type="component" value="Unassembled WGS sequence"/>
</dbReference>
<evidence type="ECO:0000256" key="11">
    <source>
        <dbReference type="ARBA" id="ARBA00023136"/>
    </source>
</evidence>
<evidence type="ECO:0000259" key="18">
    <source>
        <dbReference type="PROSITE" id="PS50188"/>
    </source>
</evidence>
<dbReference type="Pfam" id="PF02815">
    <property type="entry name" value="MIR"/>
    <property type="match status" value="1"/>
</dbReference>
<keyword evidence="4" id="KW-0107">Calcium channel</keyword>
<evidence type="ECO:0000256" key="5">
    <source>
        <dbReference type="ARBA" id="ARBA00022692"/>
    </source>
</evidence>
<dbReference type="InterPro" id="IPR013333">
    <property type="entry name" value="Ryan_recept"/>
</dbReference>
<feature type="compositionally biased region" description="Polar residues" evidence="16">
    <location>
        <begin position="2902"/>
        <end position="2912"/>
    </location>
</feature>
<dbReference type="HOGENOM" id="CLU_000040_2_0_1"/>
<dbReference type="InterPro" id="IPR018247">
    <property type="entry name" value="EF_Hand_1_Ca_BS"/>
</dbReference>
<feature type="transmembrane region" description="Helical" evidence="17">
    <location>
        <begin position="4857"/>
        <end position="4877"/>
    </location>
</feature>
<dbReference type="Gene3D" id="6.20.350.10">
    <property type="match status" value="1"/>
</dbReference>
<feature type="domain" description="EF-hand" evidence="19">
    <location>
        <begin position="4152"/>
        <end position="4178"/>
    </location>
</feature>